<dbReference type="Proteomes" id="UP000249467">
    <property type="component" value="Unassembled WGS sequence"/>
</dbReference>
<reference evidence="1 2" key="2">
    <citation type="submission" date="2018-06" db="EMBL/GenBank/DDBJ databases">
        <title>Metagenomic assembly of (sub)arctic Cyanobacteria and their associated microbiome from non-axenic cultures.</title>
        <authorList>
            <person name="Baurain D."/>
        </authorList>
    </citation>
    <scope>NUCLEOTIDE SEQUENCE [LARGE SCALE GENOMIC DNA]</scope>
    <source>
        <strain evidence="1">ULC066bin1</strain>
    </source>
</reference>
<accession>A0A2W4WG94</accession>
<dbReference type="AlphaFoldDB" id="A0A2W4WG94"/>
<dbReference type="EMBL" id="QBML01000003">
    <property type="protein sequence ID" value="PZO44113.1"/>
    <property type="molecule type" value="Genomic_DNA"/>
</dbReference>
<reference evidence="1 2" key="1">
    <citation type="submission" date="2018-04" db="EMBL/GenBank/DDBJ databases">
        <authorList>
            <person name="Go L.Y."/>
            <person name="Mitchell J.A."/>
        </authorList>
    </citation>
    <scope>NUCLEOTIDE SEQUENCE [LARGE SCALE GENOMIC DNA]</scope>
    <source>
        <strain evidence="1">ULC066bin1</strain>
    </source>
</reference>
<comment type="caution">
    <text evidence="1">The sequence shown here is derived from an EMBL/GenBank/DDBJ whole genome shotgun (WGS) entry which is preliminary data.</text>
</comment>
<name>A0A2W4WG94_9CYAN</name>
<organism evidence="1 2">
    <name type="scientific">Pseudanabaena frigida</name>
    <dbReference type="NCBI Taxonomy" id="945775"/>
    <lineage>
        <taxon>Bacteria</taxon>
        <taxon>Bacillati</taxon>
        <taxon>Cyanobacteriota</taxon>
        <taxon>Cyanophyceae</taxon>
        <taxon>Pseudanabaenales</taxon>
        <taxon>Pseudanabaenaceae</taxon>
        <taxon>Pseudanabaena</taxon>
    </lineage>
</organism>
<evidence type="ECO:0000313" key="1">
    <source>
        <dbReference type="EMBL" id="PZO44113.1"/>
    </source>
</evidence>
<evidence type="ECO:0000313" key="2">
    <source>
        <dbReference type="Proteomes" id="UP000249467"/>
    </source>
</evidence>
<sequence length="60" mass="6729">MSATASTYQHLIVNVIAQKVTVLEWVEGFYEERVYEGEQAIASPIFPELQLTAAQVLQNC</sequence>
<proteinExistence type="predicted"/>
<gene>
    <name evidence="1" type="ORF">DCF19_02585</name>
</gene>
<protein>
    <submittedName>
        <fullName evidence="1">Uncharacterized protein</fullName>
    </submittedName>
</protein>